<organism evidence="7 8">
    <name type="scientific">Umbelopsis vinacea</name>
    <dbReference type="NCBI Taxonomy" id="44442"/>
    <lineage>
        <taxon>Eukaryota</taxon>
        <taxon>Fungi</taxon>
        <taxon>Fungi incertae sedis</taxon>
        <taxon>Mucoromycota</taxon>
        <taxon>Mucoromycotina</taxon>
        <taxon>Umbelopsidomycetes</taxon>
        <taxon>Umbelopsidales</taxon>
        <taxon>Umbelopsidaceae</taxon>
        <taxon>Umbelopsis</taxon>
    </lineage>
</organism>
<proteinExistence type="predicted"/>
<evidence type="ECO:0000313" key="8">
    <source>
        <dbReference type="Proteomes" id="UP000612746"/>
    </source>
</evidence>
<evidence type="ECO:0000256" key="3">
    <source>
        <dbReference type="ARBA" id="ARBA00022833"/>
    </source>
</evidence>
<reference evidence="7" key="1">
    <citation type="submission" date="2020-12" db="EMBL/GenBank/DDBJ databases">
        <title>Metabolic potential, ecology and presence of endohyphal bacteria is reflected in genomic diversity of Mucoromycotina.</title>
        <authorList>
            <person name="Muszewska A."/>
            <person name="Okrasinska A."/>
            <person name="Steczkiewicz K."/>
            <person name="Drgas O."/>
            <person name="Orlowska M."/>
            <person name="Perlinska-Lenart U."/>
            <person name="Aleksandrzak-Piekarczyk T."/>
            <person name="Szatraj K."/>
            <person name="Zielenkiewicz U."/>
            <person name="Pilsyk S."/>
            <person name="Malc E."/>
            <person name="Mieczkowski P."/>
            <person name="Kruszewska J.S."/>
            <person name="Biernat P."/>
            <person name="Pawlowska J."/>
        </authorList>
    </citation>
    <scope>NUCLEOTIDE SEQUENCE</scope>
    <source>
        <strain evidence="7">WA0000051536</strain>
    </source>
</reference>
<dbReference type="PROSITE" id="PS51382">
    <property type="entry name" value="SPX"/>
    <property type="match status" value="1"/>
</dbReference>
<protein>
    <recommendedName>
        <fullName evidence="9">SPX domain-containing protein</fullName>
    </recommendedName>
</protein>
<evidence type="ECO:0008006" key="9">
    <source>
        <dbReference type="Google" id="ProtNLM"/>
    </source>
</evidence>
<gene>
    <name evidence="7" type="ORF">INT44_004513</name>
</gene>
<dbReference type="SUPFAM" id="SSF57850">
    <property type="entry name" value="RING/U-box"/>
    <property type="match status" value="1"/>
</dbReference>
<feature type="domain" description="SPX" evidence="6">
    <location>
        <begin position="1"/>
        <end position="299"/>
    </location>
</feature>
<evidence type="ECO:0000256" key="2">
    <source>
        <dbReference type="ARBA" id="ARBA00022771"/>
    </source>
</evidence>
<dbReference type="Pfam" id="PF03105">
    <property type="entry name" value="SPX"/>
    <property type="match status" value="1"/>
</dbReference>
<dbReference type="EMBL" id="JAEPRA010000001">
    <property type="protein sequence ID" value="KAG2189371.1"/>
    <property type="molecule type" value="Genomic_DNA"/>
</dbReference>
<accession>A0A8H7QBJ4</accession>
<dbReference type="PROSITE" id="PS50089">
    <property type="entry name" value="ZF_RING_2"/>
    <property type="match status" value="1"/>
</dbReference>
<evidence type="ECO:0000259" key="6">
    <source>
        <dbReference type="PROSITE" id="PS51382"/>
    </source>
</evidence>
<dbReference type="PANTHER" id="PTHR23327:SF51">
    <property type="entry name" value="TRANSCRIPTIONAL REGULATOR OF YEAST FORM ADHERENCE 3"/>
    <property type="match status" value="1"/>
</dbReference>
<dbReference type="InterPro" id="IPR017907">
    <property type="entry name" value="Znf_RING_CS"/>
</dbReference>
<dbReference type="InterPro" id="IPR013083">
    <property type="entry name" value="Znf_RING/FYVE/PHD"/>
</dbReference>
<dbReference type="SMART" id="SM00184">
    <property type="entry name" value="RING"/>
    <property type="match status" value="1"/>
</dbReference>
<name>A0A8H7QBJ4_9FUNG</name>
<feature type="domain" description="RING-type" evidence="5">
    <location>
        <begin position="335"/>
        <end position="374"/>
    </location>
</feature>
<dbReference type="Proteomes" id="UP000612746">
    <property type="component" value="Unassembled WGS sequence"/>
</dbReference>
<evidence type="ECO:0000256" key="1">
    <source>
        <dbReference type="ARBA" id="ARBA00022723"/>
    </source>
</evidence>
<dbReference type="OrthoDB" id="5588846at2759"/>
<keyword evidence="3" id="KW-0862">Zinc</keyword>
<dbReference type="PANTHER" id="PTHR23327">
    <property type="entry name" value="RING FINGER PROTEIN 127"/>
    <property type="match status" value="1"/>
</dbReference>
<keyword evidence="8" id="KW-1185">Reference proteome</keyword>
<dbReference type="Pfam" id="PF00097">
    <property type="entry name" value="zf-C3HC4"/>
    <property type="match status" value="1"/>
</dbReference>
<dbReference type="InterPro" id="IPR018957">
    <property type="entry name" value="Znf_C3HC4_RING-type"/>
</dbReference>
<dbReference type="InterPro" id="IPR001841">
    <property type="entry name" value="Znf_RING"/>
</dbReference>
<comment type="caution">
    <text evidence="7">The sequence shown here is derived from an EMBL/GenBank/DDBJ whole genome shotgun (WGS) entry which is preliminary data.</text>
</comment>
<evidence type="ECO:0000313" key="7">
    <source>
        <dbReference type="EMBL" id="KAG2189371.1"/>
    </source>
</evidence>
<keyword evidence="1" id="KW-0479">Metal-binding</keyword>
<dbReference type="AlphaFoldDB" id="A0A8H7QBJ4"/>
<keyword evidence="2 4" id="KW-0863">Zinc-finger</keyword>
<dbReference type="PROSITE" id="PS00518">
    <property type="entry name" value="ZF_RING_1"/>
    <property type="match status" value="1"/>
</dbReference>
<dbReference type="InterPro" id="IPR004331">
    <property type="entry name" value="SPX_dom"/>
</dbReference>
<sequence>MKFAKTLETTATELPVEWRPYFINYKLLKKCINKIVAEIETRGLIHQITTDSKDNSETQKVEYMFSGDPGNLHPLLKIAIEGNDLSEPDALSGEQLTKVNLGAAHLNVTECHNGSHHNLGISPIPEAESDDRNYIYVELDSEVEFFNMLTKDMNNAMELSEQVQREQYQTDISNLQKQISTVANALTTSDRQASPKNKDMYIWREIFRLYIEWKVFQGAQSTSYSKDKMQGFVEEIEKMKLMKSMKSNTSRRALKSFLELNSSLLVFSQFYTTNQMAVTKILKKHDKRSGLTASSDFPVFMQKDVFFASGMLEMVYEFINTKLVTIIPQLEDYCCPVCYSIAWRPIRLACSHVFCVRCLIKAQKKNMLNCPICRAEKAVGNADANNLDHSLQNLMQTYFSREIKEKRKENEREQAIQDCQAITGRQYTGDEACIIM</sequence>
<evidence type="ECO:0000259" key="5">
    <source>
        <dbReference type="PROSITE" id="PS50089"/>
    </source>
</evidence>
<dbReference type="GO" id="GO:0008270">
    <property type="term" value="F:zinc ion binding"/>
    <property type="evidence" value="ECO:0007669"/>
    <property type="project" value="UniProtKB-KW"/>
</dbReference>
<evidence type="ECO:0000256" key="4">
    <source>
        <dbReference type="PROSITE-ProRule" id="PRU00175"/>
    </source>
</evidence>
<dbReference type="Gene3D" id="3.30.40.10">
    <property type="entry name" value="Zinc/RING finger domain, C3HC4 (zinc finger)"/>
    <property type="match status" value="1"/>
</dbReference>